<gene>
    <name evidence="3" type="ORF">V3330_16110</name>
</gene>
<organism evidence="3 4">
    <name type="scientific">Elongatibacter sediminis</name>
    <dbReference type="NCBI Taxonomy" id="3119006"/>
    <lineage>
        <taxon>Bacteria</taxon>
        <taxon>Pseudomonadati</taxon>
        <taxon>Pseudomonadota</taxon>
        <taxon>Gammaproteobacteria</taxon>
        <taxon>Chromatiales</taxon>
        <taxon>Wenzhouxiangellaceae</taxon>
        <taxon>Elongatibacter</taxon>
    </lineage>
</organism>
<feature type="transmembrane region" description="Helical" evidence="1">
    <location>
        <begin position="97"/>
        <end position="120"/>
    </location>
</feature>
<dbReference type="InterPro" id="IPR046735">
    <property type="entry name" value="PA2779-like"/>
</dbReference>
<dbReference type="Proteomes" id="UP001359886">
    <property type="component" value="Unassembled WGS sequence"/>
</dbReference>
<keyword evidence="1" id="KW-0472">Membrane</keyword>
<evidence type="ECO:0000256" key="1">
    <source>
        <dbReference type="SAM" id="Phobius"/>
    </source>
</evidence>
<accession>A0AAW9RNP5</accession>
<dbReference type="AlphaFoldDB" id="A0AAW9RNP5"/>
<keyword evidence="1" id="KW-0812">Transmembrane</keyword>
<comment type="caution">
    <text evidence="3">The sequence shown here is derived from an EMBL/GenBank/DDBJ whole genome shotgun (WGS) entry which is preliminary data.</text>
</comment>
<feature type="signal peptide" evidence="2">
    <location>
        <begin position="1"/>
        <end position="25"/>
    </location>
</feature>
<protein>
    <submittedName>
        <fullName evidence="3">PA2779 family protein</fullName>
    </submittedName>
</protein>
<keyword evidence="2" id="KW-0732">Signal</keyword>
<sequence length="123" mass="12884">MYSRIFITLLSGILVFATLTPPASAAVVSTQDVLSVENREARIASIQSSLAREDVRAALIRHGVQPGHAQARVASLTDEELAELEGQIESLPAGGGALALVGAVFVVLLILELTGVVNIFHSP</sequence>
<evidence type="ECO:0000256" key="2">
    <source>
        <dbReference type="SAM" id="SignalP"/>
    </source>
</evidence>
<keyword evidence="1" id="KW-1133">Transmembrane helix</keyword>
<proteinExistence type="predicted"/>
<feature type="chain" id="PRO_5043891929" evidence="2">
    <location>
        <begin position="26"/>
        <end position="123"/>
    </location>
</feature>
<keyword evidence="4" id="KW-1185">Reference proteome</keyword>
<name>A0AAW9RNP5_9GAMM</name>
<dbReference type="NCBIfam" id="NF033919">
    <property type="entry name" value="PA2779_fam"/>
    <property type="match status" value="1"/>
</dbReference>
<reference evidence="3 4" key="1">
    <citation type="submission" date="2024-02" db="EMBL/GenBank/DDBJ databases">
        <title>A novel Wenzhouxiangellaceae bacterium, isolated from coastal sediments.</title>
        <authorList>
            <person name="Du Z.-J."/>
            <person name="Ye Y.-Q."/>
            <person name="Zhang X.-Y."/>
        </authorList>
    </citation>
    <scope>NUCLEOTIDE SEQUENCE [LARGE SCALE GENOMIC DNA]</scope>
    <source>
        <strain evidence="3 4">CH-27</strain>
    </source>
</reference>
<dbReference type="Pfam" id="PF20332">
    <property type="entry name" value="DUF6627"/>
    <property type="match status" value="1"/>
</dbReference>
<dbReference type="RefSeq" id="WP_354696477.1">
    <property type="nucleotide sequence ID" value="NZ_JAZHOG010000011.1"/>
</dbReference>
<evidence type="ECO:0000313" key="3">
    <source>
        <dbReference type="EMBL" id="MEJ8569156.1"/>
    </source>
</evidence>
<evidence type="ECO:0000313" key="4">
    <source>
        <dbReference type="Proteomes" id="UP001359886"/>
    </source>
</evidence>
<dbReference type="EMBL" id="JAZHOG010000011">
    <property type="protein sequence ID" value="MEJ8569156.1"/>
    <property type="molecule type" value="Genomic_DNA"/>
</dbReference>